<keyword evidence="1" id="KW-0812">Transmembrane</keyword>
<feature type="domain" description="CAAX prenyl protease 2/Lysostaphin resistance protein A-like" evidence="2">
    <location>
        <begin position="99"/>
        <end position="188"/>
    </location>
</feature>
<proteinExistence type="predicted"/>
<organism evidence="3 6">
    <name type="scientific">Bradyrhizobium guangdongense</name>
    <dbReference type="NCBI Taxonomy" id="1325090"/>
    <lineage>
        <taxon>Bacteria</taxon>
        <taxon>Pseudomonadati</taxon>
        <taxon>Pseudomonadota</taxon>
        <taxon>Alphaproteobacteria</taxon>
        <taxon>Hyphomicrobiales</taxon>
        <taxon>Nitrobacteraceae</taxon>
        <taxon>Bradyrhizobium</taxon>
    </lineage>
</organism>
<keyword evidence="1" id="KW-0472">Membrane</keyword>
<dbReference type="EMBL" id="BMHC01000006">
    <property type="protein sequence ID" value="GGI25061.1"/>
    <property type="molecule type" value="Genomic_DNA"/>
</dbReference>
<feature type="transmembrane region" description="Helical" evidence="1">
    <location>
        <begin position="176"/>
        <end position="197"/>
    </location>
</feature>
<dbReference type="InterPro" id="IPR003675">
    <property type="entry name" value="Rce1/LyrA-like_dom"/>
</dbReference>
<evidence type="ECO:0000256" key="1">
    <source>
        <dbReference type="SAM" id="Phobius"/>
    </source>
</evidence>
<keyword evidence="4" id="KW-0645">Protease</keyword>
<feature type="transmembrane region" description="Helical" evidence="1">
    <location>
        <begin position="59"/>
        <end position="81"/>
    </location>
</feature>
<feature type="transmembrane region" description="Helical" evidence="1">
    <location>
        <begin position="20"/>
        <end position="38"/>
    </location>
</feature>
<keyword evidence="4" id="KW-0482">Metalloprotease</keyword>
<accession>A0A410VGR0</accession>
<dbReference type="Proteomes" id="UP000593880">
    <property type="component" value="Chromosome"/>
</dbReference>
<evidence type="ECO:0000259" key="2">
    <source>
        <dbReference type="Pfam" id="PF02517"/>
    </source>
</evidence>
<dbReference type="GO" id="GO:0004175">
    <property type="term" value="F:endopeptidase activity"/>
    <property type="evidence" value="ECO:0007669"/>
    <property type="project" value="UniProtKB-ARBA"/>
</dbReference>
<feature type="transmembrane region" description="Helical" evidence="1">
    <location>
        <begin position="93"/>
        <end position="114"/>
    </location>
</feature>
<keyword evidence="4" id="KW-0378">Hydrolase</keyword>
<evidence type="ECO:0000313" key="5">
    <source>
        <dbReference type="Proteomes" id="UP000593880"/>
    </source>
</evidence>
<evidence type="ECO:0000313" key="6">
    <source>
        <dbReference type="Proteomes" id="UP000625079"/>
    </source>
</evidence>
<dbReference type="EMBL" id="CP030057">
    <property type="protein sequence ID" value="QOZ63894.1"/>
    <property type="molecule type" value="Genomic_DNA"/>
</dbReference>
<reference evidence="3" key="3">
    <citation type="submission" date="2022-12" db="EMBL/GenBank/DDBJ databases">
        <authorList>
            <person name="Sun Q."/>
            <person name="Zhou Y."/>
        </authorList>
    </citation>
    <scope>NUCLEOTIDE SEQUENCE</scope>
    <source>
        <strain evidence="3">CGMCC 1.15034</strain>
    </source>
</reference>
<dbReference type="GO" id="GO:0008237">
    <property type="term" value="F:metallopeptidase activity"/>
    <property type="evidence" value="ECO:0007669"/>
    <property type="project" value="UniProtKB-KW"/>
</dbReference>
<keyword evidence="5" id="KW-1185">Reference proteome</keyword>
<dbReference type="OrthoDB" id="9782250at2"/>
<gene>
    <name evidence="3" type="ORF">GCM10010987_32490</name>
    <name evidence="4" type="ORF">XH86_21815</name>
</gene>
<dbReference type="GO" id="GO:0080120">
    <property type="term" value="P:CAAX-box protein maturation"/>
    <property type="evidence" value="ECO:0007669"/>
    <property type="project" value="UniProtKB-ARBA"/>
</dbReference>
<feature type="transmembrane region" description="Helical" evidence="1">
    <location>
        <begin position="126"/>
        <end position="147"/>
    </location>
</feature>
<evidence type="ECO:0000313" key="3">
    <source>
        <dbReference type="EMBL" id="GGI25061.1"/>
    </source>
</evidence>
<protein>
    <submittedName>
        <fullName evidence="3">Abortive infection protein</fullName>
    </submittedName>
    <submittedName>
        <fullName evidence="4">CPBP family intramembrane metalloprotease</fullName>
    </submittedName>
</protein>
<dbReference type="AlphaFoldDB" id="A0A410VGR0"/>
<evidence type="ECO:0000313" key="4">
    <source>
        <dbReference type="EMBL" id="QOZ63894.1"/>
    </source>
</evidence>
<name>A0A410VGR0_9BRAD</name>
<sequence>MKGLSSDQIDVLWNQPNWQSAGKIASAPVAVAVLWIAIREAGREFSEYLALNWPRPREIMVALGVSVVMFLLKTLIAYAVVGGQEPSTNAYVVGGGAGGLLLMLVAGCIAAPVVEELVVRGFMFRGWSKTFLGPIGTIVLTSILWSVVHPYDWLSRLYIFLDGLALGYFRWRWNSTWLAVIMHSTYNIAFFFLMGPYI</sequence>
<keyword evidence="1" id="KW-1133">Transmembrane helix</keyword>
<reference evidence="3" key="1">
    <citation type="journal article" date="2014" name="Int. J. Syst. Evol. Microbiol.">
        <title>Complete genome sequence of Corynebacterium casei LMG S-19264T (=DSM 44701T), isolated from a smear-ripened cheese.</title>
        <authorList>
            <consortium name="US DOE Joint Genome Institute (JGI-PGF)"/>
            <person name="Walter F."/>
            <person name="Albersmeier A."/>
            <person name="Kalinowski J."/>
            <person name="Ruckert C."/>
        </authorList>
    </citation>
    <scope>NUCLEOTIDE SEQUENCE</scope>
    <source>
        <strain evidence="3">CGMCC 1.15034</strain>
    </source>
</reference>
<dbReference type="Pfam" id="PF02517">
    <property type="entry name" value="Rce1-like"/>
    <property type="match status" value="1"/>
</dbReference>
<dbReference type="Proteomes" id="UP000625079">
    <property type="component" value="Unassembled WGS sequence"/>
</dbReference>
<reference evidence="4 5" key="2">
    <citation type="submission" date="2018-06" db="EMBL/GenBank/DDBJ databases">
        <title>Comparative genomics of rhizobia nodulating Arachis hypogaea in China.</title>
        <authorList>
            <person name="Li Y."/>
        </authorList>
    </citation>
    <scope>NUCLEOTIDE SEQUENCE [LARGE SCALE GENOMIC DNA]</scope>
    <source>
        <strain evidence="4 5">CCBAU 51658</strain>
    </source>
</reference>